<comment type="similarity">
    <text evidence="1">Belongs to the sigma-70 factor family. ECF subfamily.</text>
</comment>
<gene>
    <name evidence="7" type="ORF">SAMN04488128_1011507</name>
</gene>
<dbReference type="OrthoDB" id="765730at2"/>
<name>A0A1T4NAC7_9BACT</name>
<dbReference type="InterPro" id="IPR014327">
    <property type="entry name" value="RNA_pol_sigma70_bacteroid"/>
</dbReference>
<dbReference type="SUPFAM" id="SSF88946">
    <property type="entry name" value="Sigma2 domain of RNA polymerase sigma factors"/>
    <property type="match status" value="1"/>
</dbReference>
<evidence type="ECO:0000259" key="6">
    <source>
        <dbReference type="Pfam" id="PF08281"/>
    </source>
</evidence>
<evidence type="ECO:0000256" key="4">
    <source>
        <dbReference type="ARBA" id="ARBA00023163"/>
    </source>
</evidence>
<dbReference type="InterPro" id="IPR013325">
    <property type="entry name" value="RNA_pol_sigma_r2"/>
</dbReference>
<dbReference type="AlphaFoldDB" id="A0A1T4NAC7"/>
<keyword evidence="3" id="KW-0731">Sigma factor</keyword>
<dbReference type="InterPro" id="IPR014284">
    <property type="entry name" value="RNA_pol_sigma-70_dom"/>
</dbReference>
<evidence type="ECO:0000256" key="3">
    <source>
        <dbReference type="ARBA" id="ARBA00023082"/>
    </source>
</evidence>
<dbReference type="Gene3D" id="1.10.10.10">
    <property type="entry name" value="Winged helix-like DNA-binding domain superfamily/Winged helix DNA-binding domain"/>
    <property type="match status" value="1"/>
</dbReference>
<evidence type="ECO:0000256" key="1">
    <source>
        <dbReference type="ARBA" id="ARBA00010641"/>
    </source>
</evidence>
<evidence type="ECO:0000313" key="7">
    <source>
        <dbReference type="EMBL" id="SJZ76201.1"/>
    </source>
</evidence>
<dbReference type="Gene3D" id="1.10.1740.10">
    <property type="match status" value="1"/>
</dbReference>
<dbReference type="NCBIfam" id="TIGR02985">
    <property type="entry name" value="Sig70_bacteroi1"/>
    <property type="match status" value="1"/>
</dbReference>
<dbReference type="Proteomes" id="UP000190367">
    <property type="component" value="Unassembled WGS sequence"/>
</dbReference>
<keyword evidence="8" id="KW-1185">Reference proteome</keyword>
<dbReference type="Pfam" id="PF04542">
    <property type="entry name" value="Sigma70_r2"/>
    <property type="match status" value="1"/>
</dbReference>
<dbReference type="GO" id="GO:0006352">
    <property type="term" value="P:DNA-templated transcription initiation"/>
    <property type="evidence" value="ECO:0007669"/>
    <property type="project" value="InterPro"/>
</dbReference>
<dbReference type="PANTHER" id="PTHR43133:SF46">
    <property type="entry name" value="RNA POLYMERASE SIGMA-70 FACTOR ECF SUBFAMILY"/>
    <property type="match status" value="1"/>
</dbReference>
<keyword evidence="2" id="KW-0805">Transcription regulation</keyword>
<proteinExistence type="inferred from homology"/>
<dbReference type="PANTHER" id="PTHR43133">
    <property type="entry name" value="RNA POLYMERASE ECF-TYPE SIGMA FACTO"/>
    <property type="match status" value="1"/>
</dbReference>
<dbReference type="NCBIfam" id="TIGR02937">
    <property type="entry name" value="sigma70-ECF"/>
    <property type="match status" value="1"/>
</dbReference>
<dbReference type="EMBL" id="FUWZ01000001">
    <property type="protein sequence ID" value="SJZ76201.1"/>
    <property type="molecule type" value="Genomic_DNA"/>
</dbReference>
<dbReference type="GO" id="GO:0016987">
    <property type="term" value="F:sigma factor activity"/>
    <property type="evidence" value="ECO:0007669"/>
    <property type="project" value="UniProtKB-KW"/>
</dbReference>
<sequence length="196" mass="22684">MRGPDSKKGQQSRPHFDEIYELYWKELYETAYRRVSAADAEDILQEVFLSLLKNPSVIENEGSVRAYLHKALKGKIIDFYRRSLLKEAFERNAAFTAPRYSSHPDARLMHKELEVLLEKEISSMPERMQTVFLMSRKRMLSNEEIADELAISHQTVRNQISAAIKRIRRALHQYDLANNAGTQVVLAVTAALLTRY</sequence>
<evidence type="ECO:0000256" key="2">
    <source>
        <dbReference type="ARBA" id="ARBA00023015"/>
    </source>
</evidence>
<protein>
    <submittedName>
        <fullName evidence="7">RNA polymerase sigma-70 factor, ECF subfamily</fullName>
    </submittedName>
</protein>
<keyword evidence="4" id="KW-0804">Transcription</keyword>
<reference evidence="8" key="1">
    <citation type="submission" date="2017-02" db="EMBL/GenBank/DDBJ databases">
        <authorList>
            <person name="Varghese N."/>
            <person name="Submissions S."/>
        </authorList>
    </citation>
    <scope>NUCLEOTIDE SEQUENCE [LARGE SCALE GENOMIC DNA]</scope>
    <source>
        <strain evidence="8">DSM 22224</strain>
    </source>
</reference>
<dbReference type="InterPro" id="IPR013249">
    <property type="entry name" value="RNA_pol_sigma70_r4_t2"/>
</dbReference>
<dbReference type="InterPro" id="IPR007627">
    <property type="entry name" value="RNA_pol_sigma70_r2"/>
</dbReference>
<feature type="domain" description="RNA polymerase sigma factor 70 region 4 type 2" evidence="6">
    <location>
        <begin position="116"/>
        <end position="167"/>
    </location>
</feature>
<feature type="domain" description="RNA polymerase sigma-70 region 2" evidence="5">
    <location>
        <begin position="20"/>
        <end position="82"/>
    </location>
</feature>
<dbReference type="Pfam" id="PF08281">
    <property type="entry name" value="Sigma70_r4_2"/>
    <property type="match status" value="1"/>
</dbReference>
<dbReference type="InterPro" id="IPR039425">
    <property type="entry name" value="RNA_pol_sigma-70-like"/>
</dbReference>
<dbReference type="RefSeq" id="WP_078668106.1">
    <property type="nucleotide sequence ID" value="NZ_FUWZ01000001.1"/>
</dbReference>
<accession>A0A1T4NAC7</accession>
<dbReference type="STRING" id="634771.SAMN04488128_1011507"/>
<dbReference type="SUPFAM" id="SSF88659">
    <property type="entry name" value="Sigma3 and sigma4 domains of RNA polymerase sigma factors"/>
    <property type="match status" value="1"/>
</dbReference>
<dbReference type="GO" id="GO:0003677">
    <property type="term" value="F:DNA binding"/>
    <property type="evidence" value="ECO:0007669"/>
    <property type="project" value="InterPro"/>
</dbReference>
<organism evidence="7 8">
    <name type="scientific">Chitinophaga eiseniae</name>
    <dbReference type="NCBI Taxonomy" id="634771"/>
    <lineage>
        <taxon>Bacteria</taxon>
        <taxon>Pseudomonadati</taxon>
        <taxon>Bacteroidota</taxon>
        <taxon>Chitinophagia</taxon>
        <taxon>Chitinophagales</taxon>
        <taxon>Chitinophagaceae</taxon>
        <taxon>Chitinophaga</taxon>
    </lineage>
</organism>
<dbReference type="InterPro" id="IPR036388">
    <property type="entry name" value="WH-like_DNA-bd_sf"/>
</dbReference>
<evidence type="ECO:0000313" key="8">
    <source>
        <dbReference type="Proteomes" id="UP000190367"/>
    </source>
</evidence>
<dbReference type="InterPro" id="IPR013324">
    <property type="entry name" value="RNA_pol_sigma_r3/r4-like"/>
</dbReference>
<evidence type="ECO:0000259" key="5">
    <source>
        <dbReference type="Pfam" id="PF04542"/>
    </source>
</evidence>